<comment type="caution">
    <text evidence="1">The sequence shown here is derived from an EMBL/GenBank/DDBJ whole genome shotgun (WGS) entry which is preliminary data.</text>
</comment>
<keyword evidence="2" id="KW-1185">Reference proteome</keyword>
<reference evidence="1" key="1">
    <citation type="submission" date="2020-11" db="EMBL/GenBank/DDBJ databases">
        <authorList>
            <consortium name="DOE Joint Genome Institute"/>
            <person name="Ahrendt S."/>
            <person name="Riley R."/>
            <person name="Andreopoulos W."/>
            <person name="Labutti K."/>
            <person name="Pangilinan J."/>
            <person name="Ruiz-Duenas F.J."/>
            <person name="Barrasa J.M."/>
            <person name="Sanchez-Garcia M."/>
            <person name="Camarero S."/>
            <person name="Miyauchi S."/>
            <person name="Serrano A."/>
            <person name="Linde D."/>
            <person name="Babiker R."/>
            <person name="Drula E."/>
            <person name="Ayuso-Fernandez I."/>
            <person name="Pacheco R."/>
            <person name="Padilla G."/>
            <person name="Ferreira P."/>
            <person name="Barriuso J."/>
            <person name="Kellner H."/>
            <person name="Castanera R."/>
            <person name="Alfaro M."/>
            <person name="Ramirez L."/>
            <person name="Pisabarro A.G."/>
            <person name="Kuo A."/>
            <person name="Tritt A."/>
            <person name="Lipzen A."/>
            <person name="He G."/>
            <person name="Yan M."/>
            <person name="Ng V."/>
            <person name="Cullen D."/>
            <person name="Martin F."/>
            <person name="Rosso M.-N."/>
            <person name="Henrissat B."/>
            <person name="Hibbett D."/>
            <person name="Martinez A.T."/>
            <person name="Grigoriev I.V."/>
        </authorList>
    </citation>
    <scope>NUCLEOTIDE SEQUENCE</scope>
    <source>
        <strain evidence="1">CBS 247.69</strain>
    </source>
</reference>
<dbReference type="AlphaFoldDB" id="A0A9P5Y8N5"/>
<proteinExistence type="predicted"/>
<dbReference type="EMBL" id="MU150248">
    <property type="protein sequence ID" value="KAF9465393.1"/>
    <property type="molecule type" value="Genomic_DNA"/>
</dbReference>
<dbReference type="OrthoDB" id="3067373at2759"/>
<evidence type="ECO:0000313" key="1">
    <source>
        <dbReference type="EMBL" id="KAF9465393.1"/>
    </source>
</evidence>
<organism evidence="1 2">
    <name type="scientific">Collybia nuda</name>
    <dbReference type="NCBI Taxonomy" id="64659"/>
    <lineage>
        <taxon>Eukaryota</taxon>
        <taxon>Fungi</taxon>
        <taxon>Dikarya</taxon>
        <taxon>Basidiomycota</taxon>
        <taxon>Agaricomycotina</taxon>
        <taxon>Agaricomycetes</taxon>
        <taxon>Agaricomycetidae</taxon>
        <taxon>Agaricales</taxon>
        <taxon>Tricholomatineae</taxon>
        <taxon>Clitocybaceae</taxon>
        <taxon>Collybia</taxon>
    </lineage>
</organism>
<sequence>MDEFYQISEARKGLESIVEERTSSGPKCTQLVQYSDNDGASNEAHPIVSNHVWKLASPINSEDVEDGKDGVLEEIVLRIQGIICKKNLPPIRNPIPSHRVQFYKQLVTLTAFNSPYFQSCIDNIHDIHQKFSQRMPENSLEPLVMEMFEEYRAITISNRYCTSRNKSPTHSSIPFKSCVDPDQILQFSMGAEFIHTAENEVEYFKFYPDENGSNQYRNMDPSLFRIGDIVEVQLSFVVVPVKNNRSKMINVLRAVTLLDPKYQMDSAIIRNRAEHNHTRHNPNITLKRKVGYCDEAEKTPSKIAKMTIDNL</sequence>
<name>A0A9P5Y8N5_9AGAR</name>
<evidence type="ECO:0000313" key="2">
    <source>
        <dbReference type="Proteomes" id="UP000807353"/>
    </source>
</evidence>
<protein>
    <submittedName>
        <fullName evidence="1">Uncharacterized protein</fullName>
    </submittedName>
</protein>
<gene>
    <name evidence="1" type="ORF">BDZ94DRAFT_1307255</name>
</gene>
<dbReference type="Proteomes" id="UP000807353">
    <property type="component" value="Unassembled WGS sequence"/>
</dbReference>
<accession>A0A9P5Y8N5</accession>